<proteinExistence type="predicted"/>
<dbReference type="InterPro" id="IPR016035">
    <property type="entry name" value="Acyl_Trfase/lysoPLipase"/>
</dbReference>
<dbReference type="Pfam" id="PF01734">
    <property type="entry name" value="Patatin"/>
    <property type="match status" value="1"/>
</dbReference>
<name>A0A6C0JYZ5_9ZZZZ</name>
<dbReference type="GO" id="GO:0005811">
    <property type="term" value="C:lipid droplet"/>
    <property type="evidence" value="ECO:0007669"/>
    <property type="project" value="TreeGrafter"/>
</dbReference>
<dbReference type="GO" id="GO:0016020">
    <property type="term" value="C:membrane"/>
    <property type="evidence" value="ECO:0007669"/>
    <property type="project" value="TreeGrafter"/>
</dbReference>
<dbReference type="PANTHER" id="PTHR12406:SF7">
    <property type="entry name" value="PATATIN-LIKE PHOSPHOLIPASE DOMAIN-CONTAINING PROTEIN 4"/>
    <property type="match status" value="1"/>
</dbReference>
<dbReference type="InterPro" id="IPR033562">
    <property type="entry name" value="PLPL"/>
</dbReference>
<protein>
    <recommendedName>
        <fullName evidence="2">PNPLA domain-containing protein</fullName>
    </recommendedName>
</protein>
<evidence type="ECO:0000313" key="3">
    <source>
        <dbReference type="EMBL" id="QHU10573.1"/>
    </source>
</evidence>
<dbReference type="PANTHER" id="PTHR12406">
    <property type="entry name" value="CALCIUM-INDEPENDENT PHOSPHOLIPASE A2 IPLA2 -RELATED"/>
    <property type="match status" value="1"/>
</dbReference>
<feature type="domain" description="PNPLA" evidence="2">
    <location>
        <begin position="74"/>
        <end position="224"/>
    </location>
</feature>
<evidence type="ECO:0000256" key="1">
    <source>
        <dbReference type="ARBA" id="ARBA00023098"/>
    </source>
</evidence>
<keyword evidence="1" id="KW-0443">Lipid metabolism</keyword>
<reference evidence="3" key="1">
    <citation type="journal article" date="2020" name="Nature">
        <title>Giant virus diversity and host interactions through global metagenomics.</title>
        <authorList>
            <person name="Schulz F."/>
            <person name="Roux S."/>
            <person name="Paez-Espino D."/>
            <person name="Jungbluth S."/>
            <person name="Walsh D.A."/>
            <person name="Denef V.J."/>
            <person name="McMahon K.D."/>
            <person name="Konstantinidis K.T."/>
            <person name="Eloe-Fadrosh E.A."/>
            <person name="Kyrpides N.C."/>
            <person name="Woyke T."/>
        </authorList>
    </citation>
    <scope>NUCLEOTIDE SEQUENCE</scope>
    <source>
        <strain evidence="3">GVMAG-S-1101165-83</strain>
    </source>
</reference>
<accession>A0A6C0JYZ5</accession>
<dbReference type="SUPFAM" id="SSF52151">
    <property type="entry name" value="FabD/lysophospholipase-like"/>
    <property type="match status" value="1"/>
</dbReference>
<dbReference type="EMBL" id="MN740769">
    <property type="protein sequence ID" value="QHU10573.1"/>
    <property type="molecule type" value="Genomic_DNA"/>
</dbReference>
<sequence>MVVKLLSIATIFFSGVYNNFATKIVGTRKVLPKLIKPFANNEDCVNINGNKWLCDDHMLYLKDNDYIKDKKLISISPGGFNGFYMLGTTTFIKENYDLERFIFSGASAGAWNSLFMTYKHNPIEFVYNMLDDNLNNAISIIDLEYMIKYNILKKYKEADFDLKKLFIGVTSFEKLKIKTHIFSDFNTLEDALNCCIASSHIPYITGTTFLNKYNNINAFDGGFSKYPYLNTIKPSLHITPEIWENDKKTPIEKYFTLKFHISDYTSLFSRSKYNFTDLFEKGYNDAKNNKHFLDNILL</sequence>
<dbReference type="GO" id="GO:0005737">
    <property type="term" value="C:cytoplasm"/>
    <property type="evidence" value="ECO:0007669"/>
    <property type="project" value="TreeGrafter"/>
</dbReference>
<dbReference type="InterPro" id="IPR002641">
    <property type="entry name" value="PNPLA_dom"/>
</dbReference>
<organism evidence="3">
    <name type="scientific">viral metagenome</name>
    <dbReference type="NCBI Taxonomy" id="1070528"/>
    <lineage>
        <taxon>unclassified sequences</taxon>
        <taxon>metagenomes</taxon>
        <taxon>organismal metagenomes</taxon>
    </lineage>
</organism>
<dbReference type="GO" id="GO:0055088">
    <property type="term" value="P:lipid homeostasis"/>
    <property type="evidence" value="ECO:0007669"/>
    <property type="project" value="TreeGrafter"/>
</dbReference>
<dbReference type="AlphaFoldDB" id="A0A6C0JYZ5"/>
<evidence type="ECO:0000259" key="2">
    <source>
        <dbReference type="Pfam" id="PF01734"/>
    </source>
</evidence>
<dbReference type="GO" id="GO:0004806">
    <property type="term" value="F:triacylglycerol lipase activity"/>
    <property type="evidence" value="ECO:0007669"/>
    <property type="project" value="TreeGrafter"/>
</dbReference>
<dbReference type="GO" id="GO:0019433">
    <property type="term" value="P:triglyceride catabolic process"/>
    <property type="evidence" value="ECO:0007669"/>
    <property type="project" value="TreeGrafter"/>
</dbReference>